<dbReference type="PANTHER" id="PTHR24341:SF6">
    <property type="entry name" value="HOMEOBOX PROTEIN INVECTED"/>
    <property type="match status" value="1"/>
</dbReference>
<dbReference type="GO" id="GO:0005634">
    <property type="term" value="C:nucleus"/>
    <property type="evidence" value="ECO:0007669"/>
    <property type="project" value="UniProtKB-SubCell"/>
</dbReference>
<evidence type="ECO:0000256" key="4">
    <source>
        <dbReference type="ARBA" id="ARBA00023155"/>
    </source>
</evidence>
<comment type="similarity">
    <text evidence="8">Belongs to the Engrailed homeobox family.</text>
</comment>
<comment type="caution">
    <text evidence="11">The sequence shown here is derived from an EMBL/GenBank/DDBJ whole genome shotgun (WGS) entry which is preliminary data.</text>
</comment>
<feature type="DNA-binding region" description="Homeobox" evidence="6">
    <location>
        <begin position="266"/>
        <end position="325"/>
    </location>
</feature>
<feature type="compositionally biased region" description="Polar residues" evidence="9">
    <location>
        <begin position="23"/>
        <end position="38"/>
    </location>
</feature>
<dbReference type="InterPro" id="IPR000047">
    <property type="entry name" value="HTH_motif"/>
</dbReference>
<dbReference type="GO" id="GO:0003677">
    <property type="term" value="F:DNA binding"/>
    <property type="evidence" value="ECO:0007669"/>
    <property type="project" value="UniProtKB-UniRule"/>
</dbReference>
<evidence type="ECO:0000259" key="10">
    <source>
        <dbReference type="PROSITE" id="PS50071"/>
    </source>
</evidence>
<dbReference type="Pfam" id="PF00046">
    <property type="entry name" value="Homeodomain"/>
    <property type="match status" value="1"/>
</dbReference>
<dbReference type="InterPro" id="IPR019737">
    <property type="entry name" value="Homeobox-engrailed_CS"/>
</dbReference>
<dbReference type="GO" id="GO:0009653">
    <property type="term" value="P:anatomical structure morphogenesis"/>
    <property type="evidence" value="ECO:0007669"/>
    <property type="project" value="UniProtKB-ARBA"/>
</dbReference>
<feature type="region of interest" description="Disordered" evidence="9">
    <location>
        <begin position="244"/>
        <end position="274"/>
    </location>
</feature>
<dbReference type="GO" id="GO:0030154">
    <property type="term" value="P:cell differentiation"/>
    <property type="evidence" value="ECO:0007669"/>
    <property type="project" value="UniProtKB-ARBA"/>
</dbReference>
<feature type="region of interest" description="Disordered" evidence="9">
    <location>
        <begin position="1"/>
        <end position="38"/>
    </location>
</feature>
<keyword evidence="2" id="KW-0217">Developmental protein</keyword>
<dbReference type="InterPro" id="IPR000747">
    <property type="entry name" value="HD_engrailed"/>
</dbReference>
<sequence length="357" mass="39226">MAFEDRSSPNTASSPCTSECGGNINTPNSPESTRTSPFTCMTISNSKDCRPFSSEPDSPKSLVVPKIEHTERSFFRIASFAIPSPKRECDRDSPISYRSPSPIESVASSVSPSPSNEPVIQTLKYSIRNILQPDFGKNAVQKTRSPPKINFRPYESSGTEQEQRQQKKLFGTIAPLGSLCQTVSQIGSPGNSSTGGGCATPKTLPQSPPLKSPSSLLGSDEVKKDDGNVPTLWPAWVYCTRYSDRPSSGPRSRRIKKSPSTSKSEDKRPRTAFSSAQLARLKAEFNENRYLTESRRQKLSSELGLNEAQIKIWFQNKRAKIKKSSGQKNPLALQLMAQGLYNHSTVPCDEDDMPLTG</sequence>
<evidence type="ECO:0000256" key="6">
    <source>
        <dbReference type="PROSITE-ProRule" id="PRU00108"/>
    </source>
</evidence>
<dbReference type="InterPro" id="IPR050720">
    <property type="entry name" value="Engrailed_Homeobox_TFs"/>
</dbReference>
<dbReference type="InterPro" id="IPR001356">
    <property type="entry name" value="HD"/>
</dbReference>
<dbReference type="InterPro" id="IPR017970">
    <property type="entry name" value="Homeobox_CS"/>
</dbReference>
<dbReference type="InterPro" id="IPR020479">
    <property type="entry name" value="HD_metazoa"/>
</dbReference>
<dbReference type="SMART" id="SM00389">
    <property type="entry name" value="HOX"/>
    <property type="match status" value="1"/>
</dbReference>
<dbReference type="PRINTS" id="PR00031">
    <property type="entry name" value="HTHREPRESSR"/>
</dbReference>
<dbReference type="GO" id="GO:0007399">
    <property type="term" value="P:nervous system development"/>
    <property type="evidence" value="ECO:0007669"/>
    <property type="project" value="UniProtKB-ARBA"/>
</dbReference>
<evidence type="ECO:0000256" key="3">
    <source>
        <dbReference type="ARBA" id="ARBA00023125"/>
    </source>
</evidence>
<keyword evidence="5 6" id="KW-0539">Nucleus</keyword>
<dbReference type="PROSITE" id="PS00033">
    <property type="entry name" value="ENGRAILED"/>
    <property type="match status" value="1"/>
</dbReference>
<proteinExistence type="inferred from homology"/>
<feature type="compositionally biased region" description="Low complexity" evidence="9">
    <location>
        <begin position="99"/>
        <end position="117"/>
    </location>
</feature>
<dbReference type="CDD" id="cd00086">
    <property type="entry name" value="homeodomain"/>
    <property type="match status" value="1"/>
</dbReference>
<keyword evidence="3 6" id="KW-0238">DNA-binding</keyword>
<dbReference type="PANTHER" id="PTHR24341">
    <property type="entry name" value="HOMEOBOX PROTEIN ENGRAILED"/>
    <property type="match status" value="1"/>
</dbReference>
<dbReference type="SUPFAM" id="SSF46689">
    <property type="entry name" value="Homeodomain-like"/>
    <property type="match status" value="1"/>
</dbReference>
<gene>
    <name evidence="11" type="ORF">ABEB36_003322</name>
</gene>
<comment type="subcellular location">
    <subcellularLocation>
        <location evidence="1 6 7">Nucleus</location>
    </subcellularLocation>
</comment>
<dbReference type="PROSITE" id="PS00027">
    <property type="entry name" value="HOMEOBOX_1"/>
    <property type="match status" value="1"/>
</dbReference>
<dbReference type="FunFam" id="1.10.10.60:FF:000189">
    <property type="entry name" value="Homeobox protein engrailed-like"/>
    <property type="match status" value="1"/>
</dbReference>
<feature type="domain" description="Homeobox" evidence="10">
    <location>
        <begin position="264"/>
        <end position="324"/>
    </location>
</feature>
<reference evidence="11 12" key="1">
    <citation type="submission" date="2024-05" db="EMBL/GenBank/DDBJ databases">
        <title>Genetic variation in Jamaican populations of the coffee berry borer (Hypothenemus hampei).</title>
        <authorList>
            <person name="Errbii M."/>
            <person name="Myrie A."/>
        </authorList>
    </citation>
    <scope>NUCLEOTIDE SEQUENCE [LARGE SCALE GENOMIC DNA]</scope>
    <source>
        <strain evidence="11">JA-Hopewell-2020-01-JO</strain>
        <tissue evidence="11">Whole body</tissue>
    </source>
</reference>
<accession>A0ABD1F9H6</accession>
<evidence type="ECO:0000256" key="5">
    <source>
        <dbReference type="ARBA" id="ARBA00023242"/>
    </source>
</evidence>
<evidence type="ECO:0000313" key="12">
    <source>
        <dbReference type="Proteomes" id="UP001566132"/>
    </source>
</evidence>
<feature type="region of interest" description="Disordered" evidence="9">
    <location>
        <begin position="185"/>
        <end position="224"/>
    </location>
</feature>
<dbReference type="AlphaFoldDB" id="A0ABD1F9H6"/>
<feature type="compositionally biased region" description="Polar residues" evidence="9">
    <location>
        <begin position="8"/>
        <end position="17"/>
    </location>
</feature>
<dbReference type="Gene3D" id="1.10.10.60">
    <property type="entry name" value="Homeodomain-like"/>
    <property type="match status" value="1"/>
</dbReference>
<evidence type="ECO:0000256" key="8">
    <source>
        <dbReference type="RuleBase" id="RU510713"/>
    </source>
</evidence>
<dbReference type="InterPro" id="IPR009057">
    <property type="entry name" value="Homeodomain-like_sf"/>
</dbReference>
<protein>
    <recommendedName>
        <fullName evidence="8">Homeobox protein engrailed-like</fullName>
    </recommendedName>
</protein>
<keyword evidence="4 6" id="KW-0371">Homeobox</keyword>
<evidence type="ECO:0000256" key="7">
    <source>
        <dbReference type="RuleBase" id="RU000682"/>
    </source>
</evidence>
<name>A0ABD1F9H6_HYPHA</name>
<dbReference type="Pfam" id="PF10525">
    <property type="entry name" value="Engrail_1_C_sig"/>
    <property type="match status" value="1"/>
</dbReference>
<feature type="region of interest" description="Disordered" evidence="9">
    <location>
        <begin position="137"/>
        <end position="166"/>
    </location>
</feature>
<feature type="region of interest" description="Disordered" evidence="9">
    <location>
        <begin position="85"/>
        <end position="117"/>
    </location>
</feature>
<evidence type="ECO:0000256" key="2">
    <source>
        <dbReference type="ARBA" id="ARBA00022473"/>
    </source>
</evidence>
<dbReference type="PROSITE" id="PS50071">
    <property type="entry name" value="HOMEOBOX_2"/>
    <property type="match status" value="1"/>
</dbReference>
<dbReference type="InterPro" id="IPR019549">
    <property type="entry name" value="Homeobox-engrailed_C-terminal"/>
</dbReference>
<evidence type="ECO:0000313" key="11">
    <source>
        <dbReference type="EMBL" id="KAL1513991.1"/>
    </source>
</evidence>
<evidence type="ECO:0000256" key="1">
    <source>
        <dbReference type="ARBA" id="ARBA00004123"/>
    </source>
</evidence>
<dbReference type="Proteomes" id="UP001566132">
    <property type="component" value="Unassembled WGS sequence"/>
</dbReference>
<organism evidence="11 12">
    <name type="scientific">Hypothenemus hampei</name>
    <name type="common">Coffee berry borer</name>
    <dbReference type="NCBI Taxonomy" id="57062"/>
    <lineage>
        <taxon>Eukaryota</taxon>
        <taxon>Metazoa</taxon>
        <taxon>Ecdysozoa</taxon>
        <taxon>Arthropoda</taxon>
        <taxon>Hexapoda</taxon>
        <taxon>Insecta</taxon>
        <taxon>Pterygota</taxon>
        <taxon>Neoptera</taxon>
        <taxon>Endopterygota</taxon>
        <taxon>Coleoptera</taxon>
        <taxon>Polyphaga</taxon>
        <taxon>Cucujiformia</taxon>
        <taxon>Curculionidae</taxon>
        <taxon>Scolytinae</taxon>
        <taxon>Hypothenemus</taxon>
    </lineage>
</organism>
<dbReference type="PRINTS" id="PR00026">
    <property type="entry name" value="ENGRAILED"/>
</dbReference>
<dbReference type="EMBL" id="JBDJPC010000002">
    <property type="protein sequence ID" value="KAL1513991.1"/>
    <property type="molecule type" value="Genomic_DNA"/>
</dbReference>
<dbReference type="PRINTS" id="PR00024">
    <property type="entry name" value="HOMEOBOX"/>
</dbReference>
<keyword evidence="12" id="KW-1185">Reference proteome</keyword>
<evidence type="ECO:0000256" key="9">
    <source>
        <dbReference type="SAM" id="MobiDB-lite"/>
    </source>
</evidence>